<comment type="caution">
    <text evidence="1">The sequence shown here is derived from an EMBL/GenBank/DDBJ whole genome shotgun (WGS) entry which is preliminary data.</text>
</comment>
<proteinExistence type="predicted"/>
<organism evidence="1 2">
    <name type="scientific">Colocasia esculenta</name>
    <name type="common">Wild taro</name>
    <name type="synonym">Arum esculentum</name>
    <dbReference type="NCBI Taxonomy" id="4460"/>
    <lineage>
        <taxon>Eukaryota</taxon>
        <taxon>Viridiplantae</taxon>
        <taxon>Streptophyta</taxon>
        <taxon>Embryophyta</taxon>
        <taxon>Tracheophyta</taxon>
        <taxon>Spermatophyta</taxon>
        <taxon>Magnoliopsida</taxon>
        <taxon>Liliopsida</taxon>
        <taxon>Araceae</taxon>
        <taxon>Aroideae</taxon>
        <taxon>Colocasieae</taxon>
        <taxon>Colocasia</taxon>
    </lineage>
</organism>
<reference evidence="1" key="1">
    <citation type="submission" date="2017-07" db="EMBL/GenBank/DDBJ databases">
        <title>Taro Niue Genome Assembly and Annotation.</title>
        <authorList>
            <person name="Atibalentja N."/>
            <person name="Keating K."/>
            <person name="Fields C.J."/>
        </authorList>
    </citation>
    <scope>NUCLEOTIDE SEQUENCE</scope>
    <source>
        <strain evidence="1">Niue_2</strain>
        <tissue evidence="1">Leaf</tissue>
    </source>
</reference>
<dbReference type="EMBL" id="NMUH01007264">
    <property type="protein sequence ID" value="MQM16958.1"/>
    <property type="molecule type" value="Genomic_DNA"/>
</dbReference>
<name>A0A843XC47_COLES</name>
<dbReference type="AlphaFoldDB" id="A0A843XC47"/>
<sequence>MAVPKKGTSRLPARLCRVLLDEHLAFVAGSECELQESVAAVAGCACCERGRWFARALVGFVVGLHICVGVSRRLREPTCGVAFTGAGLWCAEPVEGVLALLAIPFSWGWWCFHMAFDAVSRTVATFVPKVPPLVLP</sequence>
<evidence type="ECO:0000313" key="1">
    <source>
        <dbReference type="EMBL" id="MQM16958.1"/>
    </source>
</evidence>
<keyword evidence="2" id="KW-1185">Reference proteome</keyword>
<evidence type="ECO:0000313" key="2">
    <source>
        <dbReference type="Proteomes" id="UP000652761"/>
    </source>
</evidence>
<protein>
    <submittedName>
        <fullName evidence="1">Uncharacterized protein</fullName>
    </submittedName>
</protein>
<gene>
    <name evidence="1" type="ORF">Taro_049921</name>
</gene>
<accession>A0A843XC47</accession>
<dbReference type="Proteomes" id="UP000652761">
    <property type="component" value="Unassembled WGS sequence"/>
</dbReference>